<dbReference type="Proteomes" id="UP000054538">
    <property type="component" value="Unassembled WGS sequence"/>
</dbReference>
<keyword evidence="1" id="KW-0812">Transmembrane</keyword>
<protein>
    <submittedName>
        <fullName evidence="2">Uncharacterized protein</fullName>
    </submittedName>
</protein>
<dbReference type="OrthoDB" id="2663773at2759"/>
<evidence type="ECO:0000256" key="1">
    <source>
        <dbReference type="SAM" id="Phobius"/>
    </source>
</evidence>
<dbReference type="InParanoid" id="A0A0D0DIZ2"/>
<proteinExistence type="predicted"/>
<evidence type="ECO:0000313" key="2">
    <source>
        <dbReference type="EMBL" id="KIK91003.1"/>
    </source>
</evidence>
<keyword evidence="1" id="KW-0472">Membrane</keyword>
<keyword evidence="1" id="KW-1133">Transmembrane helix</keyword>
<reference evidence="2 3" key="1">
    <citation type="submission" date="2014-04" db="EMBL/GenBank/DDBJ databases">
        <authorList>
            <consortium name="DOE Joint Genome Institute"/>
            <person name="Kuo A."/>
            <person name="Kohler A."/>
            <person name="Jargeat P."/>
            <person name="Nagy L.G."/>
            <person name="Floudas D."/>
            <person name="Copeland A."/>
            <person name="Barry K.W."/>
            <person name="Cichocki N."/>
            <person name="Veneault-Fourrey C."/>
            <person name="LaButti K."/>
            <person name="Lindquist E.A."/>
            <person name="Lipzen A."/>
            <person name="Lundell T."/>
            <person name="Morin E."/>
            <person name="Murat C."/>
            <person name="Sun H."/>
            <person name="Tunlid A."/>
            <person name="Henrissat B."/>
            <person name="Grigoriev I.V."/>
            <person name="Hibbett D.S."/>
            <person name="Martin F."/>
            <person name="Nordberg H.P."/>
            <person name="Cantor M.N."/>
            <person name="Hua S.X."/>
        </authorList>
    </citation>
    <scope>NUCLEOTIDE SEQUENCE [LARGE SCALE GENOMIC DNA]</scope>
    <source>
        <strain evidence="2 3">Ve08.2h10</strain>
    </source>
</reference>
<dbReference type="EMBL" id="KN825441">
    <property type="protein sequence ID" value="KIK91003.1"/>
    <property type="molecule type" value="Genomic_DNA"/>
</dbReference>
<dbReference type="AlphaFoldDB" id="A0A0D0DIZ2"/>
<feature type="transmembrane region" description="Helical" evidence="1">
    <location>
        <begin position="310"/>
        <end position="331"/>
    </location>
</feature>
<organism evidence="2 3">
    <name type="scientific">Paxillus rubicundulus Ve08.2h10</name>
    <dbReference type="NCBI Taxonomy" id="930991"/>
    <lineage>
        <taxon>Eukaryota</taxon>
        <taxon>Fungi</taxon>
        <taxon>Dikarya</taxon>
        <taxon>Basidiomycota</taxon>
        <taxon>Agaricomycotina</taxon>
        <taxon>Agaricomycetes</taxon>
        <taxon>Agaricomycetidae</taxon>
        <taxon>Boletales</taxon>
        <taxon>Paxilineae</taxon>
        <taxon>Paxillaceae</taxon>
        <taxon>Paxillus</taxon>
    </lineage>
</organism>
<sequence length="421" mass="45168">MQTVQLFGPPVFNISTGGMFPAAPTNITDIVSGAAAPAHVASDTPYPRGLSANYTILQQGFTVDVECRAQSLSDTGSGFPSMTLLNASLPLPPLSQSQPGSSSPLVSWAWTTNYVGSISVSNAGEYPAKVLAGAVCPFQDFDGPSNQSALVLVQSVNGSYSIGSSGSEMPSMVCEVTPYLTTIRVQYSGTTANVSDVVNKTRLDADGTNWPLLFGPARALAMIFYSSQGMTDNYIMNSMVFTMAKLTSSNVTIESLLESYLRGMVEYWGTMHRTLLYIEASLPDDMMIQTSGTMLISTMGWQYDASTHSFALVPITIVMCLTVCAVVIAYWEKRRVRTSSEEPIYVAHQSFDPSDPLHVILTSRSGGHYQASGALSDRHLPGYISGQVQLEVGKDGMAVLRSERCGKDETSGEIQPTSNTV</sequence>
<evidence type="ECO:0000313" key="3">
    <source>
        <dbReference type="Proteomes" id="UP000054538"/>
    </source>
</evidence>
<dbReference type="HOGENOM" id="CLU_038613_0_0_1"/>
<accession>A0A0D0DIZ2</accession>
<name>A0A0D0DIZ2_9AGAM</name>
<dbReference type="STRING" id="930991.A0A0D0DIZ2"/>
<keyword evidence="3" id="KW-1185">Reference proteome</keyword>
<gene>
    <name evidence="2" type="ORF">PAXRUDRAFT_150569</name>
</gene>
<reference evidence="3" key="2">
    <citation type="submission" date="2015-01" db="EMBL/GenBank/DDBJ databases">
        <title>Evolutionary Origins and Diversification of the Mycorrhizal Mutualists.</title>
        <authorList>
            <consortium name="DOE Joint Genome Institute"/>
            <consortium name="Mycorrhizal Genomics Consortium"/>
            <person name="Kohler A."/>
            <person name="Kuo A."/>
            <person name="Nagy L.G."/>
            <person name="Floudas D."/>
            <person name="Copeland A."/>
            <person name="Barry K.W."/>
            <person name="Cichocki N."/>
            <person name="Veneault-Fourrey C."/>
            <person name="LaButti K."/>
            <person name="Lindquist E.A."/>
            <person name="Lipzen A."/>
            <person name="Lundell T."/>
            <person name="Morin E."/>
            <person name="Murat C."/>
            <person name="Riley R."/>
            <person name="Ohm R."/>
            <person name="Sun H."/>
            <person name="Tunlid A."/>
            <person name="Henrissat B."/>
            <person name="Grigoriev I.V."/>
            <person name="Hibbett D.S."/>
            <person name="Martin F."/>
        </authorList>
    </citation>
    <scope>NUCLEOTIDE SEQUENCE [LARGE SCALE GENOMIC DNA]</scope>
    <source>
        <strain evidence="3">Ve08.2h10</strain>
    </source>
</reference>